<comment type="caution">
    <text evidence="2">The sequence shown here is derived from an EMBL/GenBank/DDBJ whole genome shotgun (WGS) entry which is preliminary data.</text>
</comment>
<keyword evidence="1" id="KW-1133">Transmembrane helix</keyword>
<organism evidence="2 3">
    <name type="scientific">Candidatus Komeilibacteria bacterium RIFOXYC1_FULL_37_11</name>
    <dbReference type="NCBI Taxonomy" id="1798555"/>
    <lineage>
        <taxon>Bacteria</taxon>
        <taxon>Candidatus Komeiliibacteriota</taxon>
    </lineage>
</organism>
<sequence length="78" mass="9027">MDNFNSQYTKNQDKIKEEVAKSSWTLSYRIKGMAAGALAMFFYINFYLGKDNPKMIIAGGILGYFLGWMIGRFFYTKN</sequence>
<protein>
    <recommendedName>
        <fullName evidence="4">DUF202 domain-containing protein</fullName>
    </recommendedName>
</protein>
<dbReference type="AlphaFoldDB" id="A0A1G2C0I3"/>
<evidence type="ECO:0008006" key="4">
    <source>
        <dbReference type="Google" id="ProtNLM"/>
    </source>
</evidence>
<feature type="transmembrane region" description="Helical" evidence="1">
    <location>
        <begin position="30"/>
        <end position="49"/>
    </location>
</feature>
<dbReference type="EMBL" id="MHKQ01000013">
    <property type="protein sequence ID" value="OGY94070.1"/>
    <property type="molecule type" value="Genomic_DNA"/>
</dbReference>
<keyword evidence="1" id="KW-0812">Transmembrane</keyword>
<proteinExistence type="predicted"/>
<accession>A0A1G2C0I3</accession>
<reference evidence="2 3" key="1">
    <citation type="journal article" date="2016" name="Nat. Commun.">
        <title>Thousands of microbial genomes shed light on interconnected biogeochemical processes in an aquifer system.</title>
        <authorList>
            <person name="Anantharaman K."/>
            <person name="Brown C.T."/>
            <person name="Hug L.A."/>
            <person name="Sharon I."/>
            <person name="Castelle C.J."/>
            <person name="Probst A.J."/>
            <person name="Thomas B.C."/>
            <person name="Singh A."/>
            <person name="Wilkins M.J."/>
            <person name="Karaoz U."/>
            <person name="Brodie E.L."/>
            <person name="Williams K.H."/>
            <person name="Hubbard S.S."/>
            <person name="Banfield J.F."/>
        </authorList>
    </citation>
    <scope>NUCLEOTIDE SEQUENCE [LARGE SCALE GENOMIC DNA]</scope>
</reference>
<name>A0A1G2C0I3_9BACT</name>
<dbReference type="Proteomes" id="UP000177626">
    <property type="component" value="Unassembled WGS sequence"/>
</dbReference>
<evidence type="ECO:0000313" key="3">
    <source>
        <dbReference type="Proteomes" id="UP000177626"/>
    </source>
</evidence>
<keyword evidence="1" id="KW-0472">Membrane</keyword>
<evidence type="ECO:0000256" key="1">
    <source>
        <dbReference type="SAM" id="Phobius"/>
    </source>
</evidence>
<feature type="transmembrane region" description="Helical" evidence="1">
    <location>
        <begin position="55"/>
        <end position="75"/>
    </location>
</feature>
<evidence type="ECO:0000313" key="2">
    <source>
        <dbReference type="EMBL" id="OGY94070.1"/>
    </source>
</evidence>
<gene>
    <name evidence="2" type="ORF">A2406_00385</name>
</gene>